<feature type="region of interest" description="Disordered" evidence="1">
    <location>
        <begin position="1"/>
        <end position="67"/>
    </location>
</feature>
<name>A0A9R0B8K5_CYPCA</name>
<dbReference type="KEGG" id="ccar:122147520"/>
<reference evidence="3" key="1">
    <citation type="submission" date="2025-08" db="UniProtKB">
        <authorList>
            <consortium name="RefSeq"/>
        </authorList>
    </citation>
    <scope>IDENTIFICATION</scope>
    <source>
        <tissue evidence="3">Muscle</tissue>
    </source>
</reference>
<feature type="region of interest" description="Disordered" evidence="1">
    <location>
        <begin position="88"/>
        <end position="148"/>
    </location>
</feature>
<accession>A0A9R0B8K5</accession>
<keyword evidence="2" id="KW-0472">Membrane</keyword>
<feature type="transmembrane region" description="Helical" evidence="2">
    <location>
        <begin position="292"/>
        <end position="318"/>
    </location>
</feature>
<feature type="compositionally biased region" description="Polar residues" evidence="1">
    <location>
        <begin position="51"/>
        <end position="64"/>
    </location>
</feature>
<feature type="compositionally biased region" description="Polar residues" evidence="1">
    <location>
        <begin position="31"/>
        <end position="41"/>
    </location>
</feature>
<dbReference type="AlphaFoldDB" id="A0A9R0B8K5"/>
<keyword evidence="2" id="KW-0812">Transmembrane</keyword>
<feature type="compositionally biased region" description="Basic and acidic residues" evidence="1">
    <location>
        <begin position="100"/>
        <end position="109"/>
    </location>
</feature>
<gene>
    <name evidence="3" type="primary">LOC122147520</name>
</gene>
<proteinExistence type="predicted"/>
<dbReference type="PANTHER" id="PTHR23187:SF3">
    <property type="entry name" value="SUMO-INTERACTING MOTIF-CONTAINING PROTEIN 1"/>
    <property type="match status" value="1"/>
</dbReference>
<keyword evidence="2" id="KW-1133">Transmembrane helix</keyword>
<evidence type="ECO:0000256" key="1">
    <source>
        <dbReference type="SAM" id="MobiDB-lite"/>
    </source>
</evidence>
<dbReference type="Proteomes" id="UP001155660">
    <property type="component" value="Chromosome A14"/>
</dbReference>
<organism evidence="3">
    <name type="scientific">Cyprinus carpio</name>
    <name type="common">Common carp</name>
    <dbReference type="NCBI Taxonomy" id="7962"/>
    <lineage>
        <taxon>Eukaryota</taxon>
        <taxon>Metazoa</taxon>
        <taxon>Chordata</taxon>
        <taxon>Craniata</taxon>
        <taxon>Vertebrata</taxon>
        <taxon>Euteleostomi</taxon>
        <taxon>Actinopterygii</taxon>
        <taxon>Neopterygii</taxon>
        <taxon>Teleostei</taxon>
        <taxon>Ostariophysi</taxon>
        <taxon>Cypriniformes</taxon>
        <taxon>Cyprinidae</taxon>
        <taxon>Cyprininae</taxon>
        <taxon>Cyprinus</taxon>
    </lineage>
</organism>
<protein>
    <submittedName>
        <fullName evidence="3">SUMO-interacting motif-containing protein 1-like</fullName>
    </submittedName>
</protein>
<dbReference type="PANTHER" id="PTHR23187">
    <property type="entry name" value="FLJ44216 PROTEIN-RELATED"/>
    <property type="match status" value="1"/>
</dbReference>
<feature type="compositionally biased region" description="Acidic residues" evidence="1">
    <location>
        <begin position="126"/>
        <end position="141"/>
    </location>
</feature>
<dbReference type="RefSeq" id="XP_042626469.1">
    <property type="nucleotide sequence ID" value="XM_042770535.1"/>
</dbReference>
<dbReference type="OrthoDB" id="6088715at2759"/>
<sequence>MSNALSLKEDGETMNNGKNEDLHNQVHPESLSPSIPTSSRASPPWSPEFLSIQSKPNSPTSTEILASDTAAHSPDLFILSSPSSSLSFLISQPSSPNLPERTEQKRNDSDAGSPESPPIRLWDTSSDSDEENVLDNMESDVSENNSEDRQHICLTQYRKFSQCMSGMVPHMDDDEEDEHYGPAEPLCRQSLSLVYSTIEENYPEGTLQLLSDFIQPRYYPPVDITTHLLRGIFLNPQSPDVLVIEAYNLLMKTQRYHPVDASTVPCDWELMKSVMKEQDDGNRLRTKVQYMLLQYMFAGIRKTIFILNSGLSVFFTLLQRRCFHVAMKHLGKSRI</sequence>
<evidence type="ECO:0000313" key="3">
    <source>
        <dbReference type="RefSeq" id="XP_042626469.1"/>
    </source>
</evidence>
<dbReference type="InterPro" id="IPR052119">
    <property type="entry name" value="ElonginBC-PRC2_ViralRestrict"/>
</dbReference>
<evidence type="ECO:0000256" key="2">
    <source>
        <dbReference type="SAM" id="Phobius"/>
    </source>
</evidence>
<dbReference type="GeneID" id="122147520"/>
<dbReference type="GO" id="GO:0032184">
    <property type="term" value="F:SUMO polymer binding"/>
    <property type="evidence" value="ECO:0007669"/>
    <property type="project" value="TreeGrafter"/>
</dbReference>